<evidence type="ECO:0000313" key="2">
    <source>
        <dbReference type="Proteomes" id="UP000199155"/>
    </source>
</evidence>
<proteinExistence type="predicted"/>
<dbReference type="Proteomes" id="UP000199155">
    <property type="component" value="Unassembled WGS sequence"/>
</dbReference>
<dbReference type="AlphaFoldDB" id="A0A1G8W9S9"/>
<evidence type="ECO:0000313" key="1">
    <source>
        <dbReference type="EMBL" id="SDJ74485.1"/>
    </source>
</evidence>
<evidence type="ECO:0008006" key="3">
    <source>
        <dbReference type="Google" id="ProtNLM"/>
    </source>
</evidence>
<dbReference type="RefSeq" id="WP_093608069.1">
    <property type="nucleotide sequence ID" value="NZ_FNFF01000002.1"/>
</dbReference>
<accession>A0A1G8W9S9</accession>
<reference evidence="1 2" key="1">
    <citation type="submission" date="2016-10" db="EMBL/GenBank/DDBJ databases">
        <authorList>
            <person name="de Groot N.N."/>
        </authorList>
    </citation>
    <scope>NUCLEOTIDE SEQUENCE [LARGE SCALE GENOMIC DNA]</scope>
    <source>
        <strain evidence="1 2">CGMCC 4.5727</strain>
    </source>
</reference>
<sequence length="189" mass="20116">MPLIDEAALIPGTGYIYLADPDTPKPTAITDPLNPGPGWTNIGHTSRDELPEFARDGDEPETIGSWQNAKLRQTSPDVTYAVTFQSVQASTDTYRLYFGAGEEAVQPDGSFRIPARPEPQVRALLFIIVDGQNFVPLWHPRTSLLGSDAVSLDAEAFISFPITGTFLGSSTLGGAIGEWAAILGAGPGS</sequence>
<organism evidence="1 2">
    <name type="scientific">Streptomyces indicus</name>
    <dbReference type="NCBI Taxonomy" id="417292"/>
    <lineage>
        <taxon>Bacteria</taxon>
        <taxon>Bacillati</taxon>
        <taxon>Actinomycetota</taxon>
        <taxon>Actinomycetes</taxon>
        <taxon>Kitasatosporales</taxon>
        <taxon>Streptomycetaceae</taxon>
        <taxon>Streptomyces</taxon>
    </lineage>
</organism>
<name>A0A1G8W9S9_9ACTN</name>
<keyword evidence="2" id="KW-1185">Reference proteome</keyword>
<dbReference type="OrthoDB" id="3537183at2"/>
<protein>
    <recommendedName>
        <fullName evidence="3">Major tail protein</fullName>
    </recommendedName>
</protein>
<dbReference type="STRING" id="417292.SAMN05421806_102299"/>
<dbReference type="EMBL" id="FNFF01000002">
    <property type="protein sequence ID" value="SDJ74485.1"/>
    <property type="molecule type" value="Genomic_DNA"/>
</dbReference>
<dbReference type="InterPro" id="IPR058154">
    <property type="entry name" value="Bxb1_TTP-like"/>
</dbReference>
<dbReference type="Pfam" id="PF25681">
    <property type="entry name" value="Phage_TTP_17"/>
    <property type="match status" value="1"/>
</dbReference>
<gene>
    <name evidence="1" type="ORF">SAMN05421806_102299</name>
</gene>